<evidence type="ECO:0000313" key="6">
    <source>
        <dbReference type="EMBL" id="OXA95166.1"/>
    </source>
</evidence>
<evidence type="ECO:0000313" key="8">
    <source>
        <dbReference type="Proteomes" id="UP000198424"/>
    </source>
</evidence>
<keyword evidence="3" id="KW-0804">Transcription</keyword>
<dbReference type="PROSITE" id="PS01124">
    <property type="entry name" value="HTH_ARAC_FAMILY_2"/>
    <property type="match status" value="1"/>
</dbReference>
<dbReference type="PANTHER" id="PTHR43280">
    <property type="entry name" value="ARAC-FAMILY TRANSCRIPTIONAL REGULATOR"/>
    <property type="match status" value="1"/>
</dbReference>
<organism evidence="5 7">
    <name type="scientific">Flavobacterium hydatis</name>
    <name type="common">Cytophaga aquatilis</name>
    <dbReference type="NCBI Taxonomy" id="991"/>
    <lineage>
        <taxon>Bacteria</taxon>
        <taxon>Pseudomonadati</taxon>
        <taxon>Bacteroidota</taxon>
        <taxon>Flavobacteriia</taxon>
        <taxon>Flavobacteriales</taxon>
        <taxon>Flavobacteriaceae</taxon>
        <taxon>Flavobacterium</taxon>
    </lineage>
</organism>
<keyword evidence="8" id="KW-1185">Reference proteome</keyword>
<dbReference type="Proteomes" id="UP000028712">
    <property type="component" value="Unassembled WGS sequence"/>
</dbReference>
<dbReference type="InterPro" id="IPR009057">
    <property type="entry name" value="Homeodomain-like_sf"/>
</dbReference>
<dbReference type="InterPro" id="IPR018060">
    <property type="entry name" value="HTH_AraC"/>
</dbReference>
<dbReference type="Gene3D" id="1.10.10.60">
    <property type="entry name" value="Homeodomain-like"/>
    <property type="match status" value="1"/>
</dbReference>
<gene>
    <name evidence="6" type="ORF">B0A62_09710</name>
    <name evidence="5" type="ORF">IW20_08295</name>
</gene>
<evidence type="ECO:0000313" key="5">
    <source>
        <dbReference type="EMBL" id="KFF17332.1"/>
    </source>
</evidence>
<evidence type="ECO:0000256" key="1">
    <source>
        <dbReference type="ARBA" id="ARBA00023015"/>
    </source>
</evidence>
<dbReference type="GO" id="GO:0003700">
    <property type="term" value="F:DNA-binding transcription factor activity"/>
    <property type="evidence" value="ECO:0007669"/>
    <property type="project" value="InterPro"/>
</dbReference>
<protein>
    <submittedName>
        <fullName evidence="6">AraC family transcriptional regulator</fullName>
    </submittedName>
    <submittedName>
        <fullName evidence="5">DNA-binding protein</fullName>
    </submittedName>
</protein>
<dbReference type="OrthoDB" id="1096411at2"/>
<dbReference type="Pfam" id="PF12833">
    <property type="entry name" value="HTH_18"/>
    <property type="match status" value="1"/>
</dbReference>
<dbReference type="Proteomes" id="UP000198424">
    <property type="component" value="Unassembled WGS sequence"/>
</dbReference>
<dbReference type="AlphaFoldDB" id="A0A086AKW8"/>
<dbReference type="InterPro" id="IPR037923">
    <property type="entry name" value="HTH-like"/>
</dbReference>
<evidence type="ECO:0000256" key="3">
    <source>
        <dbReference type="ARBA" id="ARBA00023163"/>
    </source>
</evidence>
<keyword evidence="2 5" id="KW-0238">DNA-binding</keyword>
<dbReference type="SUPFAM" id="SSF51215">
    <property type="entry name" value="Regulatory protein AraC"/>
    <property type="match status" value="1"/>
</dbReference>
<dbReference type="SMART" id="SM00342">
    <property type="entry name" value="HTH_ARAC"/>
    <property type="match status" value="1"/>
</dbReference>
<dbReference type="eggNOG" id="COG2207">
    <property type="taxonomic scope" value="Bacteria"/>
</dbReference>
<evidence type="ECO:0000256" key="2">
    <source>
        <dbReference type="ARBA" id="ARBA00023125"/>
    </source>
</evidence>
<proteinExistence type="predicted"/>
<dbReference type="STRING" id="991.IW20_08295"/>
<dbReference type="PRINTS" id="PR00032">
    <property type="entry name" value="HTHARAC"/>
</dbReference>
<reference evidence="6 8" key="2">
    <citation type="submission" date="2016-11" db="EMBL/GenBank/DDBJ databases">
        <title>Whole genomes of Flavobacteriaceae.</title>
        <authorList>
            <person name="Stine C."/>
            <person name="Li C."/>
            <person name="Tadesse D."/>
        </authorList>
    </citation>
    <scope>NUCLEOTIDE SEQUENCE [LARGE SCALE GENOMIC DNA]</scope>
    <source>
        <strain evidence="6 8">ATCC 29551</strain>
    </source>
</reference>
<name>A0A086AKW8_FLAHY</name>
<dbReference type="EMBL" id="JPRM01000010">
    <property type="protein sequence ID" value="KFF17332.1"/>
    <property type="molecule type" value="Genomic_DNA"/>
</dbReference>
<dbReference type="EMBL" id="MUGY01000008">
    <property type="protein sequence ID" value="OXA95166.1"/>
    <property type="molecule type" value="Genomic_DNA"/>
</dbReference>
<keyword evidence="1" id="KW-0805">Transcription regulation</keyword>
<evidence type="ECO:0000313" key="7">
    <source>
        <dbReference type="Proteomes" id="UP000028712"/>
    </source>
</evidence>
<sequence length="306" mass="35405">MKMKKEEDIKTYGAKDFRDKFLESENTVEHLFKSNSEHFFCLRIEDVNQLKYPVPPSKHICHTLLFITSGIHKLKVGFEEYTTKANEMILVPAGQIYAIDFMSKKITGIICQFHQDILVGKYGNREMLNDFDFLKVWGNPSVTFQKQEAGFISNLLNRLLIEYTETGGINLDIIQPYLIALLFEINKNAVKTNKTLTAATTLTTKFKELIYLHIKTQHQVSYYASLLNVTPNHLNKSVKSVTGKSPTKWIDETILLEAKYLLYQTNLTINEIAIQVGHYDQSYFSRIFKKHEGITPIEYRKMIDKS</sequence>
<dbReference type="SUPFAM" id="SSF46689">
    <property type="entry name" value="Homeodomain-like"/>
    <property type="match status" value="1"/>
</dbReference>
<dbReference type="GO" id="GO:0043565">
    <property type="term" value="F:sequence-specific DNA binding"/>
    <property type="evidence" value="ECO:0007669"/>
    <property type="project" value="InterPro"/>
</dbReference>
<feature type="domain" description="HTH araC/xylS-type" evidence="4">
    <location>
        <begin position="204"/>
        <end position="302"/>
    </location>
</feature>
<dbReference type="PANTHER" id="PTHR43280:SF32">
    <property type="entry name" value="TRANSCRIPTIONAL REGULATORY PROTEIN"/>
    <property type="match status" value="1"/>
</dbReference>
<dbReference type="InterPro" id="IPR020449">
    <property type="entry name" value="Tscrpt_reg_AraC-type_HTH"/>
</dbReference>
<accession>A0A086AKW8</accession>
<reference evidence="5 7" key="1">
    <citation type="submission" date="2014-07" db="EMBL/GenBank/DDBJ databases">
        <title>Genome of Flavobacterium hydatis DSM 2063.</title>
        <authorList>
            <person name="Pipes S.E."/>
            <person name="Stropko S.J."/>
            <person name="Newman J.D."/>
        </authorList>
    </citation>
    <scope>NUCLEOTIDE SEQUENCE [LARGE SCALE GENOMIC DNA]</scope>
    <source>
        <strain evidence="5 7">DSM 2063</strain>
    </source>
</reference>
<comment type="caution">
    <text evidence="5">The sequence shown here is derived from an EMBL/GenBank/DDBJ whole genome shotgun (WGS) entry which is preliminary data.</text>
</comment>
<evidence type="ECO:0000259" key="4">
    <source>
        <dbReference type="PROSITE" id="PS01124"/>
    </source>
</evidence>